<gene>
    <name evidence="1" type="ORF">HU200_051127</name>
</gene>
<proteinExistence type="predicted"/>
<dbReference type="Proteomes" id="UP000636709">
    <property type="component" value="Unassembled WGS sequence"/>
</dbReference>
<name>A0A835AWC6_9POAL</name>
<reference evidence="1" key="1">
    <citation type="submission" date="2020-07" db="EMBL/GenBank/DDBJ databases">
        <title>Genome sequence and genetic diversity analysis of an under-domesticated orphan crop, white fonio (Digitaria exilis).</title>
        <authorList>
            <person name="Bennetzen J.L."/>
            <person name="Chen S."/>
            <person name="Ma X."/>
            <person name="Wang X."/>
            <person name="Yssel A.E.J."/>
            <person name="Chaluvadi S.R."/>
            <person name="Johnson M."/>
            <person name="Gangashetty P."/>
            <person name="Hamidou F."/>
            <person name="Sanogo M.D."/>
            <person name="Zwaenepoel A."/>
            <person name="Wallace J."/>
            <person name="Van De Peer Y."/>
            <person name="Van Deynze A."/>
        </authorList>
    </citation>
    <scope>NUCLEOTIDE SEQUENCE</scope>
    <source>
        <tissue evidence="1">Leaves</tissue>
    </source>
</reference>
<evidence type="ECO:0000313" key="2">
    <source>
        <dbReference type="Proteomes" id="UP000636709"/>
    </source>
</evidence>
<sequence length="13" mass="1310">MGCCGCQTLGCFS</sequence>
<protein>
    <submittedName>
        <fullName evidence="1">Uncharacterized protein</fullName>
    </submittedName>
</protein>
<accession>A0A835AWC6</accession>
<evidence type="ECO:0000313" key="1">
    <source>
        <dbReference type="EMBL" id="KAF8669945.1"/>
    </source>
</evidence>
<comment type="caution">
    <text evidence="1">The sequence shown here is derived from an EMBL/GenBank/DDBJ whole genome shotgun (WGS) entry which is preliminary data.</text>
</comment>
<keyword evidence="2" id="KW-1185">Reference proteome</keyword>
<organism evidence="1 2">
    <name type="scientific">Digitaria exilis</name>
    <dbReference type="NCBI Taxonomy" id="1010633"/>
    <lineage>
        <taxon>Eukaryota</taxon>
        <taxon>Viridiplantae</taxon>
        <taxon>Streptophyta</taxon>
        <taxon>Embryophyta</taxon>
        <taxon>Tracheophyta</taxon>
        <taxon>Spermatophyta</taxon>
        <taxon>Magnoliopsida</taxon>
        <taxon>Liliopsida</taxon>
        <taxon>Poales</taxon>
        <taxon>Poaceae</taxon>
        <taxon>PACMAD clade</taxon>
        <taxon>Panicoideae</taxon>
        <taxon>Panicodae</taxon>
        <taxon>Paniceae</taxon>
        <taxon>Anthephorinae</taxon>
        <taxon>Digitaria</taxon>
    </lineage>
</organism>
<dbReference type="EMBL" id="JACEFO010002268">
    <property type="protein sequence ID" value="KAF8669945.1"/>
    <property type="molecule type" value="Genomic_DNA"/>
</dbReference>